<feature type="binding site" evidence="19">
    <location>
        <position position="65"/>
    </location>
    <ligand>
        <name>GTP</name>
        <dbReference type="ChEBI" id="CHEBI:37565"/>
    </ligand>
</feature>
<evidence type="ECO:0000256" key="15">
    <source>
        <dbReference type="ARBA" id="ARBA00023134"/>
    </source>
</evidence>
<dbReference type="EMBL" id="AP028679">
    <property type="protein sequence ID" value="BEQ15684.1"/>
    <property type="molecule type" value="Genomic_DNA"/>
</dbReference>
<name>A0AAU9ERB9_9BACT</name>
<organism evidence="20 21">
    <name type="scientific">Desulfoferula mesophila</name>
    <dbReference type="NCBI Taxonomy" id="3058419"/>
    <lineage>
        <taxon>Bacteria</taxon>
        <taxon>Pseudomonadati</taxon>
        <taxon>Thermodesulfobacteriota</taxon>
        <taxon>Desulfarculia</taxon>
        <taxon>Desulfarculales</taxon>
        <taxon>Desulfarculaceae</taxon>
        <taxon>Desulfoferula</taxon>
    </lineage>
</organism>
<evidence type="ECO:0000313" key="21">
    <source>
        <dbReference type="Proteomes" id="UP001366166"/>
    </source>
</evidence>
<dbReference type="NCBIfam" id="NF004469">
    <property type="entry name" value="PRK05800.1"/>
    <property type="match status" value="1"/>
</dbReference>
<comment type="similarity">
    <text evidence="7">Belongs to the CobU/CobP family.</text>
</comment>
<evidence type="ECO:0000313" key="20">
    <source>
        <dbReference type="EMBL" id="BEQ15684.1"/>
    </source>
</evidence>
<evidence type="ECO:0000256" key="19">
    <source>
        <dbReference type="PIRSR" id="PIRSR006135-2"/>
    </source>
</evidence>
<keyword evidence="13 20" id="KW-0418">Kinase</keyword>
<proteinExistence type="inferred from homology"/>
<dbReference type="Gene3D" id="3.40.50.300">
    <property type="entry name" value="P-loop containing nucleotide triphosphate hydrolases"/>
    <property type="match status" value="1"/>
</dbReference>
<keyword evidence="10" id="KW-0169">Cobalamin biosynthesis</keyword>
<dbReference type="Pfam" id="PF02283">
    <property type="entry name" value="CobU"/>
    <property type="match status" value="1"/>
</dbReference>
<comment type="pathway">
    <text evidence="5">Cofactor biosynthesis; adenosylcobalamin biosynthesis; adenosylcobalamin from cob(II)yrinate a,c-diamide: step 6/7.</text>
</comment>
<dbReference type="AlphaFoldDB" id="A0AAU9ERB9"/>
<comment type="catalytic activity">
    <reaction evidence="1">
        <text>adenosylcob(III)inamide + ATP = adenosylcob(III)inamide phosphate + ADP + H(+)</text>
        <dbReference type="Rhea" id="RHEA:15769"/>
        <dbReference type="ChEBI" id="CHEBI:2480"/>
        <dbReference type="ChEBI" id="CHEBI:15378"/>
        <dbReference type="ChEBI" id="CHEBI:30616"/>
        <dbReference type="ChEBI" id="CHEBI:58502"/>
        <dbReference type="ChEBI" id="CHEBI:456216"/>
        <dbReference type="EC" id="2.7.1.156"/>
    </reaction>
</comment>
<accession>A0AAU9ERB9</accession>
<evidence type="ECO:0000256" key="4">
    <source>
        <dbReference type="ARBA" id="ARBA00003889"/>
    </source>
</evidence>
<keyword evidence="12 19" id="KW-0547">Nucleotide-binding</keyword>
<reference evidence="21" key="1">
    <citation type="journal article" date="2023" name="Arch. Microbiol.">
        <title>Desulfoferula mesophilus gen. nov. sp. nov., a mesophilic sulfate-reducing bacterium isolated from a brackish lake sediment.</title>
        <authorList>
            <person name="Watanabe T."/>
            <person name="Yabe T."/>
            <person name="Tsuji J.M."/>
            <person name="Fukui M."/>
        </authorList>
    </citation>
    <scope>NUCLEOTIDE SEQUENCE [LARGE SCALE GENOMIC DNA]</scope>
    <source>
        <strain evidence="21">12FAK</strain>
    </source>
</reference>
<comment type="pathway">
    <text evidence="6">Cofactor biosynthesis; adenosylcobalamin biosynthesis; adenosylcobalamin from cob(II)yrinate a,c-diamide: step 5/7.</text>
</comment>
<comment type="function">
    <text evidence="4">Catalyzes ATP-dependent phosphorylation of adenosylcobinamide and addition of GMP to adenosylcobinamide phosphate.</text>
</comment>
<dbReference type="Proteomes" id="UP001366166">
    <property type="component" value="Chromosome"/>
</dbReference>
<dbReference type="GO" id="GO:0005524">
    <property type="term" value="F:ATP binding"/>
    <property type="evidence" value="ECO:0007669"/>
    <property type="project" value="UniProtKB-KW"/>
</dbReference>
<dbReference type="SUPFAM" id="SSF52540">
    <property type="entry name" value="P-loop containing nucleoside triphosphate hydrolases"/>
    <property type="match status" value="1"/>
</dbReference>
<dbReference type="GO" id="GO:0005525">
    <property type="term" value="F:GTP binding"/>
    <property type="evidence" value="ECO:0007669"/>
    <property type="project" value="UniProtKB-KW"/>
</dbReference>
<dbReference type="InterPro" id="IPR003203">
    <property type="entry name" value="CobU/CobP"/>
</dbReference>
<keyword evidence="15 19" id="KW-0342">GTP-binding</keyword>
<evidence type="ECO:0000256" key="5">
    <source>
        <dbReference type="ARBA" id="ARBA00004692"/>
    </source>
</evidence>
<dbReference type="PANTHER" id="PTHR34848">
    <property type="match status" value="1"/>
</dbReference>
<dbReference type="GO" id="GO:0009236">
    <property type="term" value="P:cobalamin biosynthetic process"/>
    <property type="evidence" value="ECO:0007669"/>
    <property type="project" value="UniProtKB-KW"/>
</dbReference>
<gene>
    <name evidence="20" type="primary">cobU</name>
    <name evidence="20" type="ORF">FAK_27500</name>
</gene>
<dbReference type="KEGG" id="dmp:FAK_27500"/>
<evidence type="ECO:0000256" key="16">
    <source>
        <dbReference type="ARBA" id="ARBA00029570"/>
    </source>
</evidence>
<dbReference type="InterPro" id="IPR027417">
    <property type="entry name" value="P-loop_NTPase"/>
</dbReference>
<protein>
    <recommendedName>
        <fullName evidence="16">Adenosylcobinamide kinase</fullName>
        <ecNumber evidence="8">2.7.1.156</ecNumber>
        <ecNumber evidence="9">2.7.7.62</ecNumber>
    </recommendedName>
    <alternativeName>
        <fullName evidence="17">Adenosylcobinamide-phosphate guanylyltransferase</fullName>
    </alternativeName>
</protein>
<comment type="catalytic activity">
    <reaction evidence="3">
        <text>adenosylcob(III)inamide + GTP = adenosylcob(III)inamide phosphate + GDP + H(+)</text>
        <dbReference type="Rhea" id="RHEA:15765"/>
        <dbReference type="ChEBI" id="CHEBI:2480"/>
        <dbReference type="ChEBI" id="CHEBI:15378"/>
        <dbReference type="ChEBI" id="CHEBI:37565"/>
        <dbReference type="ChEBI" id="CHEBI:58189"/>
        <dbReference type="ChEBI" id="CHEBI:58502"/>
        <dbReference type="EC" id="2.7.1.156"/>
    </reaction>
</comment>
<evidence type="ECO:0000256" key="11">
    <source>
        <dbReference type="ARBA" id="ARBA00022679"/>
    </source>
</evidence>
<dbReference type="RefSeq" id="WP_338600426.1">
    <property type="nucleotide sequence ID" value="NZ_AP028679.1"/>
</dbReference>
<evidence type="ECO:0000256" key="2">
    <source>
        <dbReference type="ARBA" id="ARBA00000711"/>
    </source>
</evidence>
<dbReference type="PIRSF" id="PIRSF006135">
    <property type="entry name" value="CobU"/>
    <property type="match status" value="1"/>
</dbReference>
<evidence type="ECO:0000256" key="8">
    <source>
        <dbReference type="ARBA" id="ARBA00012016"/>
    </source>
</evidence>
<evidence type="ECO:0000256" key="17">
    <source>
        <dbReference type="ARBA" id="ARBA00030571"/>
    </source>
</evidence>
<feature type="binding site" evidence="19">
    <location>
        <position position="87"/>
    </location>
    <ligand>
        <name>GTP</name>
        <dbReference type="ChEBI" id="CHEBI:37565"/>
    </ligand>
</feature>
<dbReference type="PANTHER" id="PTHR34848:SF1">
    <property type="entry name" value="BIFUNCTIONAL ADENOSYLCOBALAMIN BIOSYNTHESIS PROTEIN COBU"/>
    <property type="match status" value="1"/>
</dbReference>
<dbReference type="EC" id="2.7.7.62" evidence="9"/>
<dbReference type="CDD" id="cd00544">
    <property type="entry name" value="CobU"/>
    <property type="match status" value="1"/>
</dbReference>
<comment type="catalytic activity">
    <reaction evidence="2">
        <text>adenosylcob(III)inamide phosphate + GTP + H(+) = adenosylcob(III)inamide-GDP + diphosphate</text>
        <dbReference type="Rhea" id="RHEA:22712"/>
        <dbReference type="ChEBI" id="CHEBI:15378"/>
        <dbReference type="ChEBI" id="CHEBI:33019"/>
        <dbReference type="ChEBI" id="CHEBI:37565"/>
        <dbReference type="ChEBI" id="CHEBI:58502"/>
        <dbReference type="ChEBI" id="CHEBI:60487"/>
        <dbReference type="EC" id="2.7.7.62"/>
    </reaction>
</comment>
<dbReference type="EC" id="2.7.1.156" evidence="8"/>
<evidence type="ECO:0000256" key="3">
    <source>
        <dbReference type="ARBA" id="ARBA00001522"/>
    </source>
</evidence>
<feature type="binding site" evidence="19">
    <location>
        <begin position="12"/>
        <end position="19"/>
    </location>
    <ligand>
        <name>GTP</name>
        <dbReference type="ChEBI" id="CHEBI:37565"/>
    </ligand>
</feature>
<sequence>MSPAPHSVLILGGAKSGKSSYAQALAESWGGRLVYVATAQAHDAEMTRRIARHQADRGEAWSTLEEPLALEAALEEADGPGAVFLVDCLTLWLSNLVLAAELDDDQVVERGEALARLLPSLEARIILVANEVGLGIVPENALARRWRDLAGSLNQRLARACDAVLLITAGLPLALKGGPLPLS</sequence>
<evidence type="ECO:0000256" key="7">
    <source>
        <dbReference type="ARBA" id="ARBA00007490"/>
    </source>
</evidence>
<feature type="binding site" evidence="19">
    <location>
        <begin position="37"/>
        <end position="39"/>
    </location>
    <ligand>
        <name>GTP</name>
        <dbReference type="ChEBI" id="CHEBI:37565"/>
    </ligand>
</feature>
<evidence type="ECO:0000256" key="14">
    <source>
        <dbReference type="ARBA" id="ARBA00022840"/>
    </source>
</evidence>
<evidence type="ECO:0000256" key="9">
    <source>
        <dbReference type="ARBA" id="ARBA00012523"/>
    </source>
</evidence>
<evidence type="ECO:0000256" key="18">
    <source>
        <dbReference type="PIRSR" id="PIRSR006135-1"/>
    </source>
</evidence>
<keyword evidence="14" id="KW-0067">ATP-binding</keyword>
<keyword evidence="21" id="KW-1185">Reference proteome</keyword>
<evidence type="ECO:0000256" key="12">
    <source>
        <dbReference type="ARBA" id="ARBA00022741"/>
    </source>
</evidence>
<dbReference type="GO" id="GO:0043752">
    <property type="term" value="F:adenosylcobinamide kinase activity"/>
    <property type="evidence" value="ECO:0007669"/>
    <property type="project" value="UniProtKB-EC"/>
</dbReference>
<evidence type="ECO:0000256" key="13">
    <source>
        <dbReference type="ARBA" id="ARBA00022777"/>
    </source>
</evidence>
<evidence type="ECO:0000256" key="1">
    <source>
        <dbReference type="ARBA" id="ARBA00000312"/>
    </source>
</evidence>
<evidence type="ECO:0000256" key="10">
    <source>
        <dbReference type="ARBA" id="ARBA00022573"/>
    </source>
</evidence>
<evidence type="ECO:0000256" key="6">
    <source>
        <dbReference type="ARBA" id="ARBA00005159"/>
    </source>
</evidence>
<feature type="active site" description="GMP-histidine intermediate" evidence="18">
    <location>
        <position position="53"/>
    </location>
</feature>
<dbReference type="GO" id="GO:0008820">
    <property type="term" value="F:cobinamide phosphate guanylyltransferase activity"/>
    <property type="evidence" value="ECO:0007669"/>
    <property type="project" value="UniProtKB-EC"/>
</dbReference>
<keyword evidence="11" id="KW-0808">Transferase</keyword>